<keyword evidence="2" id="KW-0808">Transferase</keyword>
<dbReference type="GO" id="GO:0043720">
    <property type="term" value="F:3-keto-5-aminohexanoate cleavage activity"/>
    <property type="evidence" value="ECO:0007669"/>
    <property type="project" value="InterPro"/>
</dbReference>
<evidence type="ECO:0000256" key="2">
    <source>
        <dbReference type="ARBA" id="ARBA00022679"/>
    </source>
</evidence>
<organism evidence="5 6">
    <name type="scientific">Jiella pacifica</name>
    <dbReference type="NCBI Taxonomy" id="2696469"/>
    <lineage>
        <taxon>Bacteria</taxon>
        <taxon>Pseudomonadati</taxon>
        <taxon>Pseudomonadota</taxon>
        <taxon>Alphaproteobacteria</taxon>
        <taxon>Hyphomicrobiales</taxon>
        <taxon>Aurantimonadaceae</taxon>
        <taxon>Jiella</taxon>
    </lineage>
</organism>
<dbReference type="Gene3D" id="3.20.20.70">
    <property type="entry name" value="Aldolase class I"/>
    <property type="match status" value="1"/>
</dbReference>
<dbReference type="InterPro" id="IPR008567">
    <property type="entry name" value="BKACE"/>
</dbReference>
<gene>
    <name evidence="5" type="ORF">GTK09_23195</name>
</gene>
<keyword evidence="6" id="KW-1185">Reference proteome</keyword>
<dbReference type="PANTHER" id="PTHR37418:SF2">
    <property type="entry name" value="3-KETO-5-AMINOHEXANOATE CLEAVAGE ENZYME"/>
    <property type="match status" value="1"/>
</dbReference>
<sequence length="310" mass="34056">MCAKKVIISCAITGGIHTPSMSPYLPVTPDAIAKSAIEAAQAGAAILHLHARDPQTGAPASDPEIFAQFLPKIHEASDAIINLTTGGGLQMTIEERLKGPLRFKPEMCSLNMGSTNFAIHPLAERAIDWQHDWEQAYLRSTKNGIFRNTFQDIEGIVEKLGKDHGTRFEHECYDVGHLYNLAHFLDRKIIEPPFLVQTIFGILGGIGAEWQNLVFMKETADRLFGDAYEWSVLAAGRHQMPFAAHAAARQGHVRVGLEDSLYISRGVLAESNAQQVTKIRAIIEDLDLEIATPADARRMLGLKGKDLVGL</sequence>
<dbReference type="RefSeq" id="WP_163465786.1">
    <property type="nucleotide sequence ID" value="NZ_JAAAMG010000027.1"/>
</dbReference>
<protein>
    <submittedName>
        <fullName evidence="5">3-keto-5-aminohexanoate cleavage protein</fullName>
    </submittedName>
</protein>
<dbReference type="InterPro" id="IPR013785">
    <property type="entry name" value="Aldolase_TIM"/>
</dbReference>
<evidence type="ECO:0000256" key="1">
    <source>
        <dbReference type="ARBA" id="ARBA00001947"/>
    </source>
</evidence>
<accession>A0A6N9TEN9</accession>
<evidence type="ECO:0000313" key="6">
    <source>
        <dbReference type="Proteomes" id="UP000469011"/>
    </source>
</evidence>
<comment type="cofactor">
    <cofactor evidence="1">
        <name>Zn(2+)</name>
        <dbReference type="ChEBI" id="CHEBI:29105"/>
    </cofactor>
</comment>
<evidence type="ECO:0000313" key="5">
    <source>
        <dbReference type="EMBL" id="NDW07328.1"/>
    </source>
</evidence>
<dbReference type="PANTHER" id="PTHR37418">
    <property type="entry name" value="3-KETO-5-AMINOHEXANOATE CLEAVAGE ENZYME-RELATED"/>
    <property type="match status" value="1"/>
</dbReference>
<keyword evidence="3" id="KW-0479">Metal-binding</keyword>
<dbReference type="GO" id="GO:0046872">
    <property type="term" value="F:metal ion binding"/>
    <property type="evidence" value="ECO:0007669"/>
    <property type="project" value="UniProtKB-KW"/>
</dbReference>
<proteinExistence type="predicted"/>
<keyword evidence="4" id="KW-0862">Zinc</keyword>
<reference evidence="5 6" key="1">
    <citation type="submission" date="2020-01" db="EMBL/GenBank/DDBJ databases">
        <title>Jiella pacifica sp. nov.</title>
        <authorList>
            <person name="Xue Z."/>
            <person name="Zhu S."/>
            <person name="Chen J."/>
            <person name="Yang J."/>
        </authorList>
    </citation>
    <scope>NUCLEOTIDE SEQUENCE [LARGE SCALE GENOMIC DNA]</scope>
    <source>
        <strain evidence="5 6">40Bstr34</strain>
    </source>
</reference>
<dbReference type="EMBL" id="JAAAMG010000027">
    <property type="protein sequence ID" value="NDW07328.1"/>
    <property type="molecule type" value="Genomic_DNA"/>
</dbReference>
<name>A0A6N9TEN9_9HYPH</name>
<dbReference type="Pfam" id="PF05853">
    <property type="entry name" value="BKACE"/>
    <property type="match status" value="1"/>
</dbReference>
<dbReference type="Proteomes" id="UP000469011">
    <property type="component" value="Unassembled WGS sequence"/>
</dbReference>
<dbReference type="AlphaFoldDB" id="A0A6N9TEN9"/>
<comment type="caution">
    <text evidence="5">The sequence shown here is derived from an EMBL/GenBank/DDBJ whole genome shotgun (WGS) entry which is preliminary data.</text>
</comment>
<evidence type="ECO:0000256" key="4">
    <source>
        <dbReference type="ARBA" id="ARBA00022833"/>
    </source>
</evidence>
<evidence type="ECO:0000256" key="3">
    <source>
        <dbReference type="ARBA" id="ARBA00022723"/>
    </source>
</evidence>